<proteinExistence type="predicted"/>
<accession>A0A6H5HXM2</accession>
<evidence type="ECO:0000313" key="2">
    <source>
        <dbReference type="Proteomes" id="UP000479190"/>
    </source>
</evidence>
<dbReference type="Proteomes" id="UP000479190">
    <property type="component" value="Unassembled WGS sequence"/>
</dbReference>
<name>A0A6H5HXM2_9HYME</name>
<gene>
    <name evidence="1" type="ORF">TBRA_LOCUS39</name>
</gene>
<evidence type="ECO:0000313" key="1">
    <source>
        <dbReference type="EMBL" id="CAB0027809.1"/>
    </source>
</evidence>
<organism evidence="1 2">
    <name type="scientific">Trichogramma brassicae</name>
    <dbReference type="NCBI Taxonomy" id="86971"/>
    <lineage>
        <taxon>Eukaryota</taxon>
        <taxon>Metazoa</taxon>
        <taxon>Ecdysozoa</taxon>
        <taxon>Arthropoda</taxon>
        <taxon>Hexapoda</taxon>
        <taxon>Insecta</taxon>
        <taxon>Pterygota</taxon>
        <taxon>Neoptera</taxon>
        <taxon>Endopterygota</taxon>
        <taxon>Hymenoptera</taxon>
        <taxon>Apocrita</taxon>
        <taxon>Proctotrupomorpha</taxon>
        <taxon>Chalcidoidea</taxon>
        <taxon>Trichogrammatidae</taxon>
        <taxon>Trichogramma</taxon>
    </lineage>
</organism>
<dbReference type="AlphaFoldDB" id="A0A6H5HXM2"/>
<keyword evidence="2" id="KW-1185">Reference proteome</keyword>
<dbReference type="EMBL" id="CADCXV010000003">
    <property type="protein sequence ID" value="CAB0027809.1"/>
    <property type="molecule type" value="Genomic_DNA"/>
</dbReference>
<reference evidence="1 2" key="1">
    <citation type="submission" date="2020-02" db="EMBL/GenBank/DDBJ databases">
        <authorList>
            <person name="Ferguson B K."/>
        </authorList>
    </citation>
    <scope>NUCLEOTIDE SEQUENCE [LARGE SCALE GENOMIC DNA]</scope>
</reference>
<sequence>MVERSLFLTIFNFEKLRSHVQLVTGIIANCLKLGRLGYLPIKPSSRIYILSRRCHLRGIIISVYYKEKQKKKKKKKQNNTLKSLKWLTSFLFERVKIGDIRAHGFVKNGWQSRKLREWKRRPRLRRPRGYIARDICQKHCSRRLAKSSFSADHSTPARVKARSHGPCSRLSCSLRALFQRYEFLPSSRVKILHVVASLGRTVGRSLSFD</sequence>
<protein>
    <submittedName>
        <fullName evidence="1">Uncharacterized protein</fullName>
    </submittedName>
</protein>